<feature type="region of interest" description="Disordered" evidence="1">
    <location>
        <begin position="425"/>
        <end position="444"/>
    </location>
</feature>
<evidence type="ECO:0000259" key="3">
    <source>
        <dbReference type="Pfam" id="PF13006"/>
    </source>
</evidence>
<dbReference type="InterPro" id="IPR024473">
    <property type="entry name" value="Transposases_IS4_N"/>
</dbReference>
<dbReference type="Proteomes" id="UP000319825">
    <property type="component" value="Unassembled WGS sequence"/>
</dbReference>
<dbReference type="PANTHER" id="PTHR37529:SF1">
    <property type="entry name" value="TRANSPOSASE INSG FOR INSERTION SEQUENCE ELEMENT IS4-RELATED"/>
    <property type="match status" value="1"/>
</dbReference>
<sequence length="468" mass="51458">MQEKSVITRSIEVAGGVHAPGHLGELTQIIDFDLVDAVLEETGTREKRLRLLPSRVVVYFVLALALLDRCSYRATWGKLTAALAGLCLTRPSISSLSRARRRVGVAPLRRLFETLAGAVGLLGQPGVFYRGLRTVAIDGTHLHVPDEEQVTWRYPTRVGDKLEFGYPLLRLLVMIECGTRALLAAAFGPETEGELAYAQRLLGVLDRTMLLLADAGFDAAEFLRDVGATGAQFLVRSSARRCPTIQRRLPDGSYLARIGYGSLPALILVRVIEAQVTVTLADGSLRREQWRLITSLTDHTRYPAHELVDLYHERWQAETTYFSIKATMLDGRVLRSRSIPGIEQEVYALLTAYQALIRAAADATCTQPGLDMDRISFTVLIDAAADTITTASGILPGSSTDLLGTIGHAALADLLPAWRRPRIKARSRKNPTSKYSPNAGQHPATTQTYTFHADITIFEKGLASRSRR</sequence>
<evidence type="ECO:0000256" key="1">
    <source>
        <dbReference type="SAM" id="MobiDB-lite"/>
    </source>
</evidence>
<comment type="caution">
    <text evidence="4">The sequence shown here is derived from an EMBL/GenBank/DDBJ whole genome shotgun (WGS) entry which is preliminary data.</text>
</comment>
<dbReference type="RefSeq" id="WP_145773838.1">
    <property type="nucleotide sequence ID" value="NZ_VLKE01000001.1"/>
</dbReference>
<gene>
    <name evidence="4" type="ORF">JD77_01788</name>
</gene>
<organism evidence="4 5">
    <name type="scientific">Micromonospora olivasterospora</name>
    <dbReference type="NCBI Taxonomy" id="1880"/>
    <lineage>
        <taxon>Bacteria</taxon>
        <taxon>Bacillati</taxon>
        <taxon>Actinomycetota</taxon>
        <taxon>Actinomycetes</taxon>
        <taxon>Micromonosporales</taxon>
        <taxon>Micromonosporaceae</taxon>
        <taxon>Micromonospora</taxon>
    </lineage>
</organism>
<dbReference type="GO" id="GO:0006313">
    <property type="term" value="P:DNA transposition"/>
    <property type="evidence" value="ECO:0007669"/>
    <property type="project" value="InterPro"/>
</dbReference>
<feature type="compositionally biased region" description="Polar residues" evidence="1">
    <location>
        <begin position="432"/>
        <end position="444"/>
    </location>
</feature>
<dbReference type="OrthoDB" id="477305at2"/>
<dbReference type="InterPro" id="IPR047952">
    <property type="entry name" value="Transpos_IS4"/>
</dbReference>
<dbReference type="GO" id="GO:0004803">
    <property type="term" value="F:transposase activity"/>
    <property type="evidence" value="ECO:0007669"/>
    <property type="project" value="InterPro"/>
</dbReference>
<dbReference type="InterPro" id="IPR002559">
    <property type="entry name" value="Transposase_11"/>
</dbReference>
<dbReference type="SUPFAM" id="SSF53098">
    <property type="entry name" value="Ribonuclease H-like"/>
    <property type="match status" value="1"/>
</dbReference>
<accession>A0A562I735</accession>
<dbReference type="AlphaFoldDB" id="A0A562I735"/>
<evidence type="ECO:0000313" key="5">
    <source>
        <dbReference type="Proteomes" id="UP000319825"/>
    </source>
</evidence>
<dbReference type="Pfam" id="PF01609">
    <property type="entry name" value="DDE_Tnp_1"/>
    <property type="match status" value="1"/>
</dbReference>
<dbReference type="Pfam" id="PF13006">
    <property type="entry name" value="Nterm_IS4"/>
    <property type="match status" value="1"/>
</dbReference>
<dbReference type="InterPro" id="IPR012337">
    <property type="entry name" value="RNaseH-like_sf"/>
</dbReference>
<name>A0A562I735_MICOL</name>
<protein>
    <submittedName>
        <fullName evidence="4">DDE family transposase</fullName>
    </submittedName>
</protein>
<dbReference type="EMBL" id="VLKE01000001">
    <property type="protein sequence ID" value="TWH66830.1"/>
    <property type="molecule type" value="Genomic_DNA"/>
</dbReference>
<evidence type="ECO:0000313" key="4">
    <source>
        <dbReference type="EMBL" id="TWH66830.1"/>
    </source>
</evidence>
<dbReference type="PANTHER" id="PTHR37529">
    <property type="entry name" value="TRANSPOSASE INSG FOR INSERTION SEQUENCE ELEMENT IS4-RELATED"/>
    <property type="match status" value="1"/>
</dbReference>
<feature type="domain" description="Transposase IS4-like" evidence="2">
    <location>
        <begin position="132"/>
        <end position="353"/>
    </location>
</feature>
<dbReference type="GO" id="GO:0003677">
    <property type="term" value="F:DNA binding"/>
    <property type="evidence" value="ECO:0007669"/>
    <property type="project" value="InterPro"/>
</dbReference>
<reference evidence="4 5" key="1">
    <citation type="submission" date="2019-07" db="EMBL/GenBank/DDBJ databases">
        <title>R&amp;d 2014.</title>
        <authorList>
            <person name="Klenk H.-P."/>
        </authorList>
    </citation>
    <scope>NUCLEOTIDE SEQUENCE [LARGE SCALE GENOMIC DNA]</scope>
    <source>
        <strain evidence="4 5">DSM 43868</strain>
    </source>
</reference>
<feature type="domain" description="Transposase IS4 N-terminal" evidence="3">
    <location>
        <begin position="21"/>
        <end position="113"/>
    </location>
</feature>
<keyword evidence="5" id="KW-1185">Reference proteome</keyword>
<dbReference type="NCBIfam" id="NF033592">
    <property type="entry name" value="transpos_IS4_1"/>
    <property type="match status" value="1"/>
</dbReference>
<proteinExistence type="predicted"/>
<evidence type="ECO:0000259" key="2">
    <source>
        <dbReference type="Pfam" id="PF01609"/>
    </source>
</evidence>